<dbReference type="OrthoDB" id="10265275at2759"/>
<reference evidence="5" key="1">
    <citation type="journal article" date="2020" name="Stud. Mycol.">
        <title>101 Dothideomycetes genomes: A test case for predicting lifestyles and emergence of pathogens.</title>
        <authorList>
            <person name="Haridas S."/>
            <person name="Albert R."/>
            <person name="Binder M."/>
            <person name="Bloem J."/>
            <person name="LaButti K."/>
            <person name="Salamov A."/>
            <person name="Andreopoulos B."/>
            <person name="Baker S."/>
            <person name="Barry K."/>
            <person name="Bills G."/>
            <person name="Bluhm B."/>
            <person name="Cannon C."/>
            <person name="Castanera R."/>
            <person name="Culley D."/>
            <person name="Daum C."/>
            <person name="Ezra D."/>
            <person name="Gonzalez J."/>
            <person name="Henrissat B."/>
            <person name="Kuo A."/>
            <person name="Liang C."/>
            <person name="Lipzen A."/>
            <person name="Lutzoni F."/>
            <person name="Magnuson J."/>
            <person name="Mondo S."/>
            <person name="Nolan M."/>
            <person name="Ohm R."/>
            <person name="Pangilinan J."/>
            <person name="Park H.-J."/>
            <person name="Ramirez L."/>
            <person name="Alfaro M."/>
            <person name="Sun H."/>
            <person name="Tritt A."/>
            <person name="Yoshinaga Y."/>
            <person name="Zwiers L.-H."/>
            <person name="Turgeon B."/>
            <person name="Goodwin S."/>
            <person name="Spatafora J."/>
            <person name="Crous P."/>
            <person name="Grigoriev I."/>
        </authorList>
    </citation>
    <scope>NUCLEOTIDE SEQUENCE [LARGE SCALE GENOMIC DNA]</scope>
    <source>
        <strain evidence="5">CECT 20119</strain>
    </source>
</reference>
<dbReference type="InterPro" id="IPR000717">
    <property type="entry name" value="PCI_dom"/>
</dbReference>
<dbReference type="EMBL" id="ML992516">
    <property type="protein sequence ID" value="KAF2219495.1"/>
    <property type="molecule type" value="Genomic_DNA"/>
</dbReference>
<dbReference type="PROSITE" id="PS50250">
    <property type="entry name" value="PCI"/>
    <property type="match status" value="1"/>
</dbReference>
<keyword evidence="2" id="KW-0736">Signalosome</keyword>
<dbReference type="Proteomes" id="UP000799538">
    <property type="component" value="Unassembled WGS sequence"/>
</dbReference>
<accession>A0A6A6G1A3</accession>
<dbReference type="SMART" id="SM00088">
    <property type="entry name" value="PINT"/>
    <property type="match status" value="1"/>
</dbReference>
<sequence>MEQQKSLSALYPFLALSKSASSPRQAADIVTQATSAANTFVFAELLQTPAIQSLRNDPQHGKNYTLLELFTWGTWTDYTAQSSSLPALSPQQTHKLRLLTLLSLAATTPSATALTYPSLVSSLGLSSPSDLEALVTDAIYADLLTATLDPANRLVVVSAVAPLRDLAPGSVGSLIQELEAWSRRCEDVLREIGARVEEVKADARKRGEWEVMVQG</sequence>
<comment type="similarity">
    <text evidence="1">Belongs to the CSN7/EIF3M family. CSN7 subfamily.</text>
</comment>
<protein>
    <recommendedName>
        <fullName evidence="3">PCI domain-containing protein</fullName>
    </recommendedName>
</protein>
<evidence type="ECO:0000313" key="4">
    <source>
        <dbReference type="EMBL" id="KAF2219495.1"/>
    </source>
</evidence>
<name>A0A6A6G1A3_9PEZI</name>
<dbReference type="PANTHER" id="PTHR15350:SF5">
    <property type="entry name" value="COP9 SIGNALOSOME COMPLEX SUBUNIT 7"/>
    <property type="match status" value="1"/>
</dbReference>
<keyword evidence="5" id="KW-1185">Reference proteome</keyword>
<feature type="non-terminal residue" evidence="4">
    <location>
        <position position="215"/>
    </location>
</feature>
<dbReference type="PANTHER" id="PTHR15350">
    <property type="entry name" value="COP9 SIGNALOSOME COMPLEX SUBUNIT 7/DENDRITIC CELL PROTEIN GA17"/>
    <property type="match status" value="1"/>
</dbReference>
<organism evidence="4 5">
    <name type="scientific">Elsinoe ampelina</name>
    <dbReference type="NCBI Taxonomy" id="302913"/>
    <lineage>
        <taxon>Eukaryota</taxon>
        <taxon>Fungi</taxon>
        <taxon>Dikarya</taxon>
        <taxon>Ascomycota</taxon>
        <taxon>Pezizomycotina</taxon>
        <taxon>Dothideomycetes</taxon>
        <taxon>Dothideomycetidae</taxon>
        <taxon>Myriangiales</taxon>
        <taxon>Elsinoaceae</taxon>
        <taxon>Elsinoe</taxon>
    </lineage>
</organism>
<dbReference type="GO" id="GO:0008180">
    <property type="term" value="C:COP9 signalosome"/>
    <property type="evidence" value="ECO:0007669"/>
    <property type="project" value="UniProtKB-KW"/>
</dbReference>
<feature type="domain" description="PCI" evidence="3">
    <location>
        <begin position="1"/>
        <end position="162"/>
    </location>
</feature>
<evidence type="ECO:0000313" key="5">
    <source>
        <dbReference type="Proteomes" id="UP000799538"/>
    </source>
</evidence>
<gene>
    <name evidence="4" type="ORF">BDZ85DRAFT_224851</name>
</gene>
<dbReference type="Pfam" id="PF01399">
    <property type="entry name" value="PCI"/>
    <property type="match status" value="1"/>
</dbReference>
<dbReference type="AlphaFoldDB" id="A0A6A6G1A3"/>
<evidence type="ECO:0000256" key="2">
    <source>
        <dbReference type="ARBA" id="ARBA00022790"/>
    </source>
</evidence>
<dbReference type="InterPro" id="IPR045237">
    <property type="entry name" value="COPS7/eIF3m"/>
</dbReference>
<dbReference type="Pfam" id="PF22061">
    <property type="entry name" value="CSN7_HB_subdom"/>
    <property type="match status" value="1"/>
</dbReference>
<evidence type="ECO:0000256" key="1">
    <source>
        <dbReference type="ARBA" id="ARBA00008482"/>
    </source>
</evidence>
<proteinExistence type="inferred from homology"/>
<evidence type="ECO:0000259" key="3">
    <source>
        <dbReference type="PROSITE" id="PS50250"/>
    </source>
</evidence>